<keyword evidence="2" id="KW-0812">Transmembrane</keyword>
<dbReference type="CDD" id="cd16430">
    <property type="entry name" value="TraB"/>
    <property type="match status" value="1"/>
</dbReference>
<accession>A0A098G9U4</accession>
<dbReference type="Proteomes" id="UP000032430">
    <property type="component" value="Plasmid II"/>
</dbReference>
<reference evidence="4" key="1">
    <citation type="submission" date="2014-09" db="EMBL/GenBank/DDBJ databases">
        <authorList>
            <person name="Gomez-Valero L."/>
        </authorList>
    </citation>
    <scope>NUCLEOTIDE SEQUENCE [LARGE SCALE GENOMIC DNA]</scope>
    <source>
        <strain evidence="4">ATCC700992</strain>
        <plasmid evidence="4">LLAP10_pA</plasmid>
    </source>
</reference>
<dbReference type="AlphaFoldDB" id="A0A098G9U4"/>
<dbReference type="InterPro" id="IPR005498">
    <property type="entry name" value="T4SS_VirB10/TraB/TrbI"/>
</dbReference>
<proteinExistence type="predicted"/>
<name>A0A098G9U4_9GAMM</name>
<feature type="coiled-coil region" evidence="1">
    <location>
        <begin position="110"/>
        <end position="137"/>
    </location>
</feature>
<evidence type="ECO:0000256" key="2">
    <source>
        <dbReference type="SAM" id="Phobius"/>
    </source>
</evidence>
<dbReference type="HOGENOM" id="CLU_626704_0_0_6"/>
<dbReference type="Pfam" id="PF03743">
    <property type="entry name" value="TrbI"/>
    <property type="match status" value="1"/>
</dbReference>
<keyword evidence="2" id="KW-0472">Membrane</keyword>
<sequence length="437" mass="48315">MKPPDFTGLANMSRQLKKKQHILLGIVISFIVLIIAGFAFWGSKTTPNKETDKENFKKHNLASPISATSNEAHWIEKAQNAWKAEQEKSQIFDKSIKALGVDKQQQVKVIQSQKKEISEMKAALTELKQQMVKLQMQKPLPLGTELHQGEVTNGMLPRAGEDRKNNMMEVDSGFIQYTAKLQKRAKSRIKTPDNYVFSNTFAKAVVLQGADVSAGVLSQANPDIMMFQILDDGIMPNGHKSHLKDCFVSGAVIGDISSERGKIRMERLSCIHSDGTSIDTQVTGIVSDSKNGIRGRAVWREEPMVNKAFWGSFWQSMGNIGQQYSSEYSTSPLGSVSTVNPSRIPLAAASAGAAGSAKMYAQYNIKRAEMYHPIIQLPPKVVVDVVFLKGFWLDGGTDTLAPDNPSEIRNPNAHFEGAPDVTPEEKAANQFYKEHSF</sequence>
<dbReference type="KEGG" id="lfa:LFA_pA0113"/>
<keyword evidence="1" id="KW-0175">Coiled coil</keyword>
<keyword evidence="2" id="KW-1133">Transmembrane helix</keyword>
<evidence type="ECO:0000313" key="3">
    <source>
        <dbReference type="EMBL" id="CEG59218.1"/>
    </source>
</evidence>
<gene>
    <name evidence="3" type="ORF">LFA_pA0113</name>
</gene>
<protein>
    <submittedName>
        <fullName evidence="3">Putative conjugative transfer protein TraB</fullName>
    </submittedName>
</protein>
<dbReference type="EMBL" id="LN614828">
    <property type="protein sequence ID" value="CEG59218.1"/>
    <property type="molecule type" value="Genomic_DNA"/>
</dbReference>
<feature type="transmembrane region" description="Helical" evidence="2">
    <location>
        <begin position="21"/>
        <end position="41"/>
    </location>
</feature>
<keyword evidence="4" id="KW-1185">Reference proteome</keyword>
<evidence type="ECO:0000256" key="1">
    <source>
        <dbReference type="SAM" id="Coils"/>
    </source>
</evidence>
<geneLocation type="plasmid" evidence="4">
    <name>LLAP10_pA</name>
</geneLocation>
<organism evidence="3 4">
    <name type="scientific">Legionella fallonii LLAP-10</name>
    <dbReference type="NCBI Taxonomy" id="1212491"/>
    <lineage>
        <taxon>Bacteria</taxon>
        <taxon>Pseudomonadati</taxon>
        <taxon>Pseudomonadota</taxon>
        <taxon>Gammaproteobacteria</taxon>
        <taxon>Legionellales</taxon>
        <taxon>Legionellaceae</taxon>
        <taxon>Legionella</taxon>
    </lineage>
</organism>
<dbReference type="OrthoDB" id="15544at2"/>
<evidence type="ECO:0000313" key="4">
    <source>
        <dbReference type="Proteomes" id="UP000032430"/>
    </source>
</evidence>
<keyword evidence="3" id="KW-0614">Plasmid</keyword>